<sequence>MSVYKISFKIKQSMKHLLRGLFIAAIILCCNFQQTVAQQQPQLLPVDKNVRIGTLPNGLTYYLRHNALPEKRAEFYIAQKVGSILEEPQQRGLAHFLEHMAFNGTKHFPGDKNGLGIIPWCETKGIKFGANLNAYTSVDQTVYNISNVPTDNINVVDSCLLILHDWSSAINLADKEIDKERGVIREEWRSRNSGMMRIYTNAQSTMYPDSKYADCMPIGSIDVINNFPYQDIRDYYAKWYRPDLQGIIIVGDINVDETEAKLKKIFADVKTPSHAAERIYYPVEDNKAPLIYIGTDKEVTSPSMSFFFKHEATPDSVKNTISYYATQYVLSMAMTMLNERFSELSQTANPPFTGARAGYGNYFLAKTKNSFELDASSKIDGVELAMKTILEEAERARRFGFTQTEYDRARANYLQSVESAYNEREKVKSGSFVSEYVSHFLDKEPMPGIEFEYTLINQIAPNIPVEMINQMMQQLVTDENQVVLLAAPEKEGVTYPTKEWIASLLKDIKTFDLKPYEDKVSNEPLLSKEPQGGKIVSEKANDIYGTTKLVLSNGVTVYIKTTDFKADQIMMKGVSLGGSSLFPDKEILDISQLNAVASIGGLGNFNNVDLSKALAGKRANVNAGIGSNTEAVTGGCSPKDFETMMQLTYLTFTAPRKDNEAFESYKNRLKANLQNSDANPMSAFGDTVSYVLYNNHPRAFRMKENLVDQINYDRILDMYNDRFKDASDFTFYFVGNVDLEAAKPLIAKYLGGLPAIKRKETFKDTKMEIRKGVYKTEFAKKQEVPMATILFLYSANCKYDLRNNLLLSILDQALDMVYTAEIREKEGGTYGVSCDGSLSKYPKERLVLQISFQTDPAKKDKLAEVVTEQLNKMGKEGPSAEHMQKIKEYMLKKYKDSQKENSYWLNNMDEYFYTGVDCTKNYEALLNSITAKDVQHFLANLLKENNKIQVVMTAPDEEK</sequence>
<evidence type="ECO:0000256" key="4">
    <source>
        <dbReference type="ARBA" id="ARBA00022723"/>
    </source>
</evidence>
<protein>
    <submittedName>
        <fullName evidence="11">Zinc protease PqqL</fullName>
    </submittedName>
</protein>
<dbReference type="InterPro" id="IPR011249">
    <property type="entry name" value="Metalloenz_LuxS/M16"/>
</dbReference>
<keyword evidence="4" id="KW-0479">Metal-binding</keyword>
<dbReference type="EMBL" id="BAIV01000003">
    <property type="protein sequence ID" value="GAE82434.1"/>
    <property type="molecule type" value="Genomic_DNA"/>
</dbReference>
<dbReference type="InterPro" id="IPR011765">
    <property type="entry name" value="Pept_M16_N"/>
</dbReference>
<dbReference type="AlphaFoldDB" id="W4UPM5"/>
<feature type="domain" description="Peptidase M16 C-terminal" evidence="10">
    <location>
        <begin position="710"/>
        <end position="888"/>
    </location>
</feature>
<dbReference type="Pfam" id="PF00675">
    <property type="entry name" value="Peptidase_M16"/>
    <property type="match status" value="1"/>
</dbReference>
<evidence type="ECO:0000256" key="8">
    <source>
        <dbReference type="RuleBase" id="RU004447"/>
    </source>
</evidence>
<dbReference type="Pfam" id="PF05193">
    <property type="entry name" value="Peptidase_M16_C"/>
    <property type="match status" value="2"/>
</dbReference>
<dbReference type="InterPro" id="IPR007863">
    <property type="entry name" value="Peptidase_M16_C"/>
</dbReference>
<dbReference type="GO" id="GO:0004222">
    <property type="term" value="F:metalloendopeptidase activity"/>
    <property type="evidence" value="ECO:0007669"/>
    <property type="project" value="InterPro"/>
</dbReference>
<evidence type="ECO:0000259" key="10">
    <source>
        <dbReference type="Pfam" id="PF05193"/>
    </source>
</evidence>
<accession>W4UPM5</accession>
<comment type="similarity">
    <text evidence="2 8">Belongs to the peptidase M16 family.</text>
</comment>
<keyword evidence="3 11" id="KW-0645">Protease</keyword>
<dbReference type="GO" id="GO:0046872">
    <property type="term" value="F:metal ion binding"/>
    <property type="evidence" value="ECO:0007669"/>
    <property type="project" value="UniProtKB-KW"/>
</dbReference>
<dbReference type="InterPro" id="IPR050626">
    <property type="entry name" value="Peptidase_M16"/>
</dbReference>
<proteinExistence type="inferred from homology"/>
<evidence type="ECO:0000256" key="1">
    <source>
        <dbReference type="ARBA" id="ARBA00001947"/>
    </source>
</evidence>
<keyword evidence="5" id="KW-0378">Hydrolase</keyword>
<keyword evidence="7" id="KW-0482">Metalloprotease</keyword>
<feature type="domain" description="Peptidase M16 N-terminal" evidence="9">
    <location>
        <begin position="71"/>
        <end position="195"/>
    </location>
</feature>
<reference evidence="11 12" key="1">
    <citation type="journal article" date="2014" name="Genome Announc.">
        <title>Draft Genome Sequence of Bacteroides reticulotermitis Strain JCM 10512T, Isolated from the Gut of a Termite.</title>
        <authorList>
            <person name="Yuki M."/>
            <person name="Oshima K."/>
            <person name="Suda W."/>
            <person name="Sakamoto M."/>
            <person name="Iida T."/>
            <person name="Hattori M."/>
            <person name="Ohkuma M."/>
        </authorList>
    </citation>
    <scope>NUCLEOTIDE SEQUENCE [LARGE SCALE GENOMIC DNA]</scope>
    <source>
        <strain evidence="11 12">JCM 10512</strain>
    </source>
</reference>
<dbReference type="InterPro" id="IPR001431">
    <property type="entry name" value="Pept_M16_Zn_BS"/>
</dbReference>
<evidence type="ECO:0000256" key="3">
    <source>
        <dbReference type="ARBA" id="ARBA00022670"/>
    </source>
</evidence>
<comment type="caution">
    <text evidence="11">The sequence shown here is derived from an EMBL/GenBank/DDBJ whole genome shotgun (WGS) entry which is preliminary data.</text>
</comment>
<dbReference type="Proteomes" id="UP000019131">
    <property type="component" value="Unassembled WGS sequence"/>
</dbReference>
<keyword evidence="12" id="KW-1185">Reference proteome</keyword>
<evidence type="ECO:0000256" key="6">
    <source>
        <dbReference type="ARBA" id="ARBA00022833"/>
    </source>
</evidence>
<keyword evidence="6" id="KW-0862">Zinc</keyword>
<dbReference type="GO" id="GO:0006508">
    <property type="term" value="P:proteolysis"/>
    <property type="evidence" value="ECO:0007669"/>
    <property type="project" value="UniProtKB-KW"/>
</dbReference>
<evidence type="ECO:0000313" key="11">
    <source>
        <dbReference type="EMBL" id="GAE82434.1"/>
    </source>
</evidence>
<dbReference type="STRING" id="1445607.JCM10512_636"/>
<dbReference type="Gene3D" id="3.30.830.10">
    <property type="entry name" value="Metalloenzyme, LuxS/M16 peptidase-like"/>
    <property type="match status" value="4"/>
</dbReference>
<evidence type="ECO:0000256" key="5">
    <source>
        <dbReference type="ARBA" id="ARBA00022801"/>
    </source>
</evidence>
<evidence type="ECO:0000259" key="9">
    <source>
        <dbReference type="Pfam" id="PF00675"/>
    </source>
</evidence>
<comment type="cofactor">
    <cofactor evidence="1">
        <name>Zn(2+)</name>
        <dbReference type="ChEBI" id="CHEBI:29105"/>
    </cofactor>
</comment>
<dbReference type="SUPFAM" id="SSF63411">
    <property type="entry name" value="LuxS/MPP-like metallohydrolase"/>
    <property type="match status" value="4"/>
</dbReference>
<evidence type="ECO:0000256" key="2">
    <source>
        <dbReference type="ARBA" id="ARBA00007261"/>
    </source>
</evidence>
<dbReference type="PROSITE" id="PS00143">
    <property type="entry name" value="INSULINASE"/>
    <property type="match status" value="1"/>
</dbReference>
<gene>
    <name evidence="11" type="ORF">JCM10512_636</name>
</gene>
<name>W4UPM5_9BACE</name>
<dbReference type="PANTHER" id="PTHR43690:SF34">
    <property type="entry name" value="ZINC PROTEASE PQQL-LIKE"/>
    <property type="match status" value="1"/>
</dbReference>
<evidence type="ECO:0000256" key="7">
    <source>
        <dbReference type="ARBA" id="ARBA00023049"/>
    </source>
</evidence>
<evidence type="ECO:0000313" key="12">
    <source>
        <dbReference type="Proteomes" id="UP000019131"/>
    </source>
</evidence>
<feature type="domain" description="Peptidase M16 C-terminal" evidence="10">
    <location>
        <begin position="227"/>
        <end position="412"/>
    </location>
</feature>
<dbReference type="PANTHER" id="PTHR43690">
    <property type="entry name" value="NARDILYSIN"/>
    <property type="match status" value="1"/>
</dbReference>
<organism evidence="11 12">
    <name type="scientific">Bacteroides reticulotermitis JCM 10512</name>
    <dbReference type="NCBI Taxonomy" id="1445607"/>
    <lineage>
        <taxon>Bacteria</taxon>
        <taxon>Pseudomonadati</taxon>
        <taxon>Bacteroidota</taxon>
        <taxon>Bacteroidia</taxon>
        <taxon>Bacteroidales</taxon>
        <taxon>Bacteroidaceae</taxon>
        <taxon>Bacteroides</taxon>
    </lineage>
</organism>